<dbReference type="Proteomes" id="UP000326757">
    <property type="component" value="Unassembled WGS sequence"/>
</dbReference>
<gene>
    <name evidence="1" type="ORF">EYC80_009625</name>
</gene>
<proteinExistence type="predicted"/>
<protein>
    <submittedName>
        <fullName evidence="1">Uncharacterized protein</fullName>
    </submittedName>
</protein>
<keyword evidence="2" id="KW-1185">Reference proteome</keyword>
<evidence type="ECO:0000313" key="1">
    <source>
        <dbReference type="EMBL" id="KAB8294188.1"/>
    </source>
</evidence>
<accession>A0A5N6JYH1</accession>
<comment type="caution">
    <text evidence="1">The sequence shown here is derived from an EMBL/GenBank/DDBJ whole genome shotgun (WGS) entry which is preliminary data.</text>
</comment>
<reference evidence="1 2" key="1">
    <citation type="submission" date="2019-06" db="EMBL/GenBank/DDBJ databases">
        <title>Genome Sequence of the Brown Rot Fungal Pathogen Monilinia laxa.</title>
        <authorList>
            <person name="De Miccolis Angelini R.M."/>
            <person name="Landi L."/>
            <person name="Abate D."/>
            <person name="Pollastro S."/>
            <person name="Romanazzi G."/>
            <person name="Faretra F."/>
        </authorList>
    </citation>
    <scope>NUCLEOTIDE SEQUENCE [LARGE SCALE GENOMIC DNA]</scope>
    <source>
        <strain evidence="1 2">Mlax316</strain>
    </source>
</reference>
<dbReference type="EMBL" id="VIGI01000011">
    <property type="protein sequence ID" value="KAB8294188.1"/>
    <property type="molecule type" value="Genomic_DNA"/>
</dbReference>
<evidence type="ECO:0000313" key="2">
    <source>
        <dbReference type="Proteomes" id="UP000326757"/>
    </source>
</evidence>
<organism evidence="1 2">
    <name type="scientific">Monilinia laxa</name>
    <name type="common">Brown rot fungus</name>
    <name type="synonym">Sclerotinia laxa</name>
    <dbReference type="NCBI Taxonomy" id="61186"/>
    <lineage>
        <taxon>Eukaryota</taxon>
        <taxon>Fungi</taxon>
        <taxon>Dikarya</taxon>
        <taxon>Ascomycota</taxon>
        <taxon>Pezizomycotina</taxon>
        <taxon>Leotiomycetes</taxon>
        <taxon>Helotiales</taxon>
        <taxon>Sclerotiniaceae</taxon>
        <taxon>Monilinia</taxon>
    </lineage>
</organism>
<name>A0A5N6JYH1_MONLA</name>
<dbReference type="AlphaFoldDB" id="A0A5N6JYH1"/>
<sequence length="162" mass="18826">MKYSTHTTTIRIAARLDLNIPYNRHINHRLPANFKKTNIHKINRMRRFFTTATQAASHADMQICKKQAILSEPPQFQTLLKENQVSRALCSSLKPSRLHSLCIYPCKHTIKRKIILIPTRSRTQYGFTPKTPAPIREIKGYTLCHPVYVRRTSNRQTLVCQS</sequence>